<evidence type="ECO:0000256" key="3">
    <source>
        <dbReference type="PROSITE-ProRule" id="PRU00089"/>
    </source>
</evidence>
<evidence type="ECO:0000256" key="4">
    <source>
        <dbReference type="SAM" id="MobiDB-lite"/>
    </source>
</evidence>
<organism evidence="6 7">
    <name type="scientific">Amblyomma americanum</name>
    <name type="common">Lone star tick</name>
    <dbReference type="NCBI Taxonomy" id="6943"/>
    <lineage>
        <taxon>Eukaryota</taxon>
        <taxon>Metazoa</taxon>
        <taxon>Ecdysozoa</taxon>
        <taxon>Arthropoda</taxon>
        <taxon>Chelicerata</taxon>
        <taxon>Arachnida</taxon>
        <taxon>Acari</taxon>
        <taxon>Parasitiformes</taxon>
        <taxon>Ixodida</taxon>
        <taxon>Ixodoidea</taxon>
        <taxon>Ixodidae</taxon>
        <taxon>Amblyomminae</taxon>
        <taxon>Amblyomma</taxon>
    </lineage>
</organism>
<dbReference type="GO" id="GO:0009653">
    <property type="term" value="P:anatomical structure morphogenesis"/>
    <property type="evidence" value="ECO:0007669"/>
    <property type="project" value="TreeGrafter"/>
</dbReference>
<dbReference type="PRINTS" id="PR00053">
    <property type="entry name" value="FORKHEAD"/>
</dbReference>
<dbReference type="PANTHER" id="PTHR11829:SF388">
    <property type="entry name" value="FORK HEAD DOMAIN-CONTAINING PROTEIN L1-RELATED"/>
    <property type="match status" value="1"/>
</dbReference>
<dbReference type="Gene3D" id="1.10.10.10">
    <property type="entry name" value="Winged helix-like DNA-binding domain superfamily/Winged helix DNA-binding domain"/>
    <property type="match status" value="1"/>
</dbReference>
<dbReference type="InterPro" id="IPR018122">
    <property type="entry name" value="TF_fork_head_CS_1"/>
</dbReference>
<evidence type="ECO:0000256" key="2">
    <source>
        <dbReference type="ARBA" id="ARBA00023242"/>
    </source>
</evidence>
<dbReference type="InterPro" id="IPR047514">
    <property type="entry name" value="FH_FOXL1"/>
</dbReference>
<comment type="caution">
    <text evidence="6">The sequence shown here is derived from an EMBL/GenBank/DDBJ whole genome shotgun (WGS) entry which is preliminary data.</text>
</comment>
<keyword evidence="2 3" id="KW-0539">Nucleus</keyword>
<evidence type="ECO:0000259" key="5">
    <source>
        <dbReference type="PROSITE" id="PS50039"/>
    </source>
</evidence>
<gene>
    <name evidence="6" type="ORF">V5799_029793</name>
</gene>
<comment type="subcellular location">
    <subcellularLocation>
        <location evidence="3">Nucleus</location>
    </subcellularLocation>
</comment>
<evidence type="ECO:0000313" key="7">
    <source>
        <dbReference type="Proteomes" id="UP001321473"/>
    </source>
</evidence>
<dbReference type="EMBL" id="JARKHS020012487">
    <property type="protein sequence ID" value="KAK8776862.1"/>
    <property type="molecule type" value="Genomic_DNA"/>
</dbReference>
<dbReference type="PANTHER" id="PTHR11829">
    <property type="entry name" value="FORKHEAD BOX PROTEIN"/>
    <property type="match status" value="1"/>
</dbReference>
<dbReference type="SMART" id="SM00339">
    <property type="entry name" value="FH"/>
    <property type="match status" value="1"/>
</dbReference>
<keyword evidence="1 3" id="KW-0238">DNA-binding</keyword>
<dbReference type="FunFam" id="1.10.10.10:FF:001472">
    <property type="entry name" value="Forkhead domain protein 1"/>
    <property type="match status" value="1"/>
</dbReference>
<dbReference type="InterPro" id="IPR050211">
    <property type="entry name" value="FOX_domain-containing"/>
</dbReference>
<name>A0AAQ4EQ25_AMBAM</name>
<dbReference type="GO" id="GO:0000981">
    <property type="term" value="F:DNA-binding transcription factor activity, RNA polymerase II-specific"/>
    <property type="evidence" value="ECO:0007669"/>
    <property type="project" value="TreeGrafter"/>
</dbReference>
<evidence type="ECO:0000256" key="1">
    <source>
        <dbReference type="ARBA" id="ARBA00023125"/>
    </source>
</evidence>
<sequence length="437" mass="48244">MYFRSSHFSLFGISSRIGSRKRFRHAADRTVRSRSSCRQCALGRRAPSSVRLRRLLKPGHTCMKSSADCQGLEHGGACNSDFFYPPGCPAPVSETFPHCLAPPERAGGSVQFPISPYYRPDVGALSDIASLAVAEGAMKPPYSYIALITMAIRSAPEQKITLNGIYKFIMDRFPFYHHNKQGWQNSIRHNLSLNDCFVKLPREKGKPGKGHYWTLGADCESMFENGNFRRRKRRKKQPALEMERPDAAVLAKHDRLFASATGRPCHELIGLQAAPVQLPLPPRALRAPEELVKPGRSRSSPPGPAYEASKADGQFNSSFTIENIMKRPSPAASSRTETDMPPLLHVSRLAATAGCGGSFFGPLPAFTLPLYLGKSWFVEGGFAQMQRQPGVFWSPLSRPEAFTSNKLLLVSPDSQAGCDAFPPLLKTDLGEKRRVTP</sequence>
<dbReference type="GO" id="GO:0005634">
    <property type="term" value="C:nucleus"/>
    <property type="evidence" value="ECO:0007669"/>
    <property type="project" value="UniProtKB-SubCell"/>
</dbReference>
<dbReference type="Pfam" id="PF00250">
    <property type="entry name" value="Forkhead"/>
    <property type="match status" value="1"/>
</dbReference>
<dbReference type="SUPFAM" id="SSF46785">
    <property type="entry name" value="Winged helix' DNA-binding domain"/>
    <property type="match status" value="1"/>
</dbReference>
<feature type="DNA-binding region" description="Fork-head" evidence="3">
    <location>
        <begin position="139"/>
        <end position="233"/>
    </location>
</feature>
<dbReference type="InterPro" id="IPR036390">
    <property type="entry name" value="WH_DNA-bd_sf"/>
</dbReference>
<keyword evidence="7" id="KW-1185">Reference proteome</keyword>
<reference evidence="6 7" key="1">
    <citation type="journal article" date="2023" name="Arcadia Sci">
        <title>De novo assembly of a long-read Amblyomma americanum tick genome.</title>
        <authorList>
            <person name="Chou S."/>
            <person name="Poskanzer K.E."/>
            <person name="Rollins M."/>
            <person name="Thuy-Boun P.S."/>
        </authorList>
    </citation>
    <scope>NUCLEOTIDE SEQUENCE [LARGE SCALE GENOMIC DNA]</scope>
    <source>
        <strain evidence="6">F_SG_1</strain>
        <tissue evidence="6">Salivary glands</tissue>
    </source>
</reference>
<dbReference type="GO" id="GO:0000978">
    <property type="term" value="F:RNA polymerase II cis-regulatory region sequence-specific DNA binding"/>
    <property type="evidence" value="ECO:0007669"/>
    <property type="project" value="TreeGrafter"/>
</dbReference>
<dbReference type="PROSITE" id="PS00657">
    <property type="entry name" value="FORK_HEAD_1"/>
    <property type="match status" value="1"/>
</dbReference>
<accession>A0AAQ4EQ25</accession>
<evidence type="ECO:0000313" key="6">
    <source>
        <dbReference type="EMBL" id="KAK8776862.1"/>
    </source>
</evidence>
<dbReference type="PROSITE" id="PS00658">
    <property type="entry name" value="FORK_HEAD_2"/>
    <property type="match status" value="1"/>
</dbReference>
<dbReference type="InterPro" id="IPR001766">
    <property type="entry name" value="Fork_head_dom"/>
</dbReference>
<protein>
    <recommendedName>
        <fullName evidence="5">Fork-head domain-containing protein</fullName>
    </recommendedName>
</protein>
<dbReference type="AlphaFoldDB" id="A0AAQ4EQ25"/>
<dbReference type="InterPro" id="IPR030456">
    <property type="entry name" value="TF_fork_head_CS_2"/>
</dbReference>
<dbReference type="GO" id="GO:0030154">
    <property type="term" value="P:cell differentiation"/>
    <property type="evidence" value="ECO:0007669"/>
    <property type="project" value="TreeGrafter"/>
</dbReference>
<dbReference type="Proteomes" id="UP001321473">
    <property type="component" value="Unassembled WGS sequence"/>
</dbReference>
<dbReference type="InterPro" id="IPR036388">
    <property type="entry name" value="WH-like_DNA-bd_sf"/>
</dbReference>
<feature type="domain" description="Fork-head" evidence="5">
    <location>
        <begin position="139"/>
        <end position="233"/>
    </location>
</feature>
<feature type="region of interest" description="Disordered" evidence="4">
    <location>
        <begin position="288"/>
        <end position="312"/>
    </location>
</feature>
<dbReference type="PROSITE" id="PS50039">
    <property type="entry name" value="FORK_HEAD_3"/>
    <property type="match status" value="1"/>
</dbReference>
<dbReference type="CDD" id="cd20027">
    <property type="entry name" value="FH_FOXL1"/>
    <property type="match status" value="1"/>
</dbReference>
<proteinExistence type="predicted"/>